<keyword evidence="3" id="KW-1185">Reference proteome</keyword>
<organism evidence="2 3">
    <name type="scientific">Siminovitchia fordii</name>
    <dbReference type="NCBI Taxonomy" id="254759"/>
    <lineage>
        <taxon>Bacteria</taxon>
        <taxon>Bacillati</taxon>
        <taxon>Bacillota</taxon>
        <taxon>Bacilli</taxon>
        <taxon>Bacillales</taxon>
        <taxon>Bacillaceae</taxon>
        <taxon>Siminovitchia</taxon>
    </lineage>
</organism>
<feature type="transmembrane region" description="Helical" evidence="1">
    <location>
        <begin position="12"/>
        <end position="30"/>
    </location>
</feature>
<evidence type="ECO:0000313" key="2">
    <source>
        <dbReference type="EMBL" id="GIN19535.1"/>
    </source>
</evidence>
<proteinExistence type="predicted"/>
<accession>A0ABQ4K3F5</accession>
<keyword evidence="1" id="KW-0472">Membrane</keyword>
<dbReference type="EMBL" id="BOQT01000002">
    <property type="protein sequence ID" value="GIN19535.1"/>
    <property type="molecule type" value="Genomic_DNA"/>
</dbReference>
<gene>
    <name evidence="2" type="ORF">J1TS3_06690</name>
</gene>
<dbReference type="RefSeq" id="WP_018706464.1">
    <property type="nucleotide sequence ID" value="NZ_BOQT01000002.1"/>
</dbReference>
<dbReference type="Proteomes" id="UP000680279">
    <property type="component" value="Unassembled WGS sequence"/>
</dbReference>
<keyword evidence="1" id="KW-1133">Transmembrane helix</keyword>
<feature type="transmembrane region" description="Helical" evidence="1">
    <location>
        <begin position="36"/>
        <end position="55"/>
    </location>
</feature>
<keyword evidence="1" id="KW-0812">Transmembrane</keyword>
<evidence type="ECO:0000313" key="3">
    <source>
        <dbReference type="Proteomes" id="UP000680279"/>
    </source>
</evidence>
<name>A0ABQ4K3F5_9BACI</name>
<evidence type="ECO:0000256" key="1">
    <source>
        <dbReference type="SAM" id="Phobius"/>
    </source>
</evidence>
<comment type="caution">
    <text evidence="2">The sequence shown here is derived from an EMBL/GenBank/DDBJ whole genome shotgun (WGS) entry which is preliminary data.</text>
</comment>
<protein>
    <submittedName>
        <fullName evidence="2">Uncharacterized protein</fullName>
    </submittedName>
</protein>
<sequence>MAASDIEKDKSGFGCMTSILAVFASIIFFIKGYAWIGWLCLIPTLLFNLISLLRYTKGIKRNRKELLKELESLKPGGTNFKSEQTFISQNLLTKISIDENAKRIYIWAPKMADISIAKAGMAYEMFEYDYSDILAVEMSEDGVSLGTKSSQSKTARSLLDGFISKDNGTFIGGSQPPEKKKKNVGTLDLTIIANDSARPLHTINFFTFTGEGSQPPLKKNTPAYRDQINRLRSWYMQLSFVMEDSKEKNSVETVHGPSVNEVPIDIDTLTAMEELLEQNKRKQLGE</sequence>
<reference evidence="2 3" key="1">
    <citation type="submission" date="2021-03" db="EMBL/GenBank/DDBJ databases">
        <title>Antimicrobial resistance genes in bacteria isolated from Japanese honey, and their potential for conferring macrolide and lincosamide resistance in the American foulbrood pathogen Paenibacillus larvae.</title>
        <authorList>
            <person name="Okamoto M."/>
            <person name="Kumagai M."/>
            <person name="Kanamori H."/>
            <person name="Takamatsu D."/>
        </authorList>
    </citation>
    <scope>NUCLEOTIDE SEQUENCE [LARGE SCALE GENOMIC DNA]</scope>
    <source>
        <strain evidence="2 3">J1TS3</strain>
    </source>
</reference>